<dbReference type="Gene3D" id="1.10.10.10">
    <property type="entry name" value="Winged helix-like DNA-binding domain superfamily/Winged helix DNA-binding domain"/>
    <property type="match status" value="1"/>
</dbReference>
<dbReference type="Pfam" id="PF03466">
    <property type="entry name" value="LysR_substrate"/>
    <property type="match status" value="1"/>
</dbReference>
<evidence type="ECO:0000256" key="2">
    <source>
        <dbReference type="ARBA" id="ARBA00009437"/>
    </source>
</evidence>
<dbReference type="Proteomes" id="UP001315278">
    <property type="component" value="Unassembled WGS sequence"/>
</dbReference>
<evidence type="ECO:0000313" key="7">
    <source>
        <dbReference type="EMBL" id="MBR0797464.1"/>
    </source>
</evidence>
<name>A0ABS5FL05_9BRAD</name>
<protein>
    <submittedName>
        <fullName evidence="7">LysR family transcriptional regulator</fullName>
    </submittedName>
</protein>
<dbReference type="SUPFAM" id="SSF53850">
    <property type="entry name" value="Periplasmic binding protein-like II"/>
    <property type="match status" value="1"/>
</dbReference>
<dbReference type="PANTHER" id="PTHR30537">
    <property type="entry name" value="HTH-TYPE TRANSCRIPTIONAL REGULATOR"/>
    <property type="match status" value="1"/>
</dbReference>
<organism evidence="7 8">
    <name type="scientific">Bradyrhizobium jicamae</name>
    <dbReference type="NCBI Taxonomy" id="280332"/>
    <lineage>
        <taxon>Bacteria</taxon>
        <taxon>Pseudomonadati</taxon>
        <taxon>Pseudomonadota</taxon>
        <taxon>Alphaproteobacteria</taxon>
        <taxon>Hyphomicrobiales</taxon>
        <taxon>Nitrobacteraceae</taxon>
        <taxon>Bradyrhizobium</taxon>
    </lineage>
</organism>
<gene>
    <name evidence="7" type="ORF">JQ615_18915</name>
</gene>
<comment type="function">
    <text evidence="1">NodD regulates the expression of the nodABCFE genes which encode other nodulation proteins. NodD is also a negative regulator of its own expression. Binds flavonoids as inducers.</text>
</comment>
<comment type="similarity">
    <text evidence="2">Belongs to the LysR transcriptional regulatory family.</text>
</comment>
<evidence type="ECO:0000256" key="1">
    <source>
        <dbReference type="ARBA" id="ARBA00003502"/>
    </source>
</evidence>
<reference evidence="8" key="1">
    <citation type="journal article" date="2021" name="ISME J.">
        <title>Evolutionary origin and ecological implication of a unique nif island in free-living Bradyrhizobium lineages.</title>
        <authorList>
            <person name="Tao J."/>
        </authorList>
    </citation>
    <scope>NUCLEOTIDE SEQUENCE [LARGE SCALE GENOMIC DNA]</scope>
    <source>
        <strain evidence="8">SZCCT0434</strain>
    </source>
</reference>
<dbReference type="CDD" id="cd08422">
    <property type="entry name" value="PBP2_CrgA_like"/>
    <property type="match status" value="1"/>
</dbReference>
<dbReference type="EMBL" id="JAFCJH010000018">
    <property type="protein sequence ID" value="MBR0797464.1"/>
    <property type="molecule type" value="Genomic_DNA"/>
</dbReference>
<dbReference type="PANTHER" id="PTHR30537:SF3">
    <property type="entry name" value="TRANSCRIPTIONAL REGULATORY PROTEIN"/>
    <property type="match status" value="1"/>
</dbReference>
<keyword evidence="3" id="KW-0805">Transcription regulation</keyword>
<evidence type="ECO:0000313" key="8">
    <source>
        <dbReference type="Proteomes" id="UP001315278"/>
    </source>
</evidence>
<evidence type="ECO:0000259" key="6">
    <source>
        <dbReference type="PROSITE" id="PS50931"/>
    </source>
</evidence>
<sequence>MFDWDDLRHFLAVARQGSTIAAAKSLRLSQSTVHRRLAELEKRIGRHIVVRHATGYRLTEFGAELRPLVEQVEKAVGAIERYLAAADEKPGAVRVTCSESIGYRLVQTRLLETFQDRHPGMRVELVMSDHFLDIAKGEADVAIRAGIPNEETLVGRKIADVPWALYGSRAYLERNGRITGIEDLATHAVIGFDGDIKDHHAAKWLRSVAPSARVVASSDTVPGLLMSVKSGAGLAPLPMPLAAREVDLERVLGPLPVLYSPIYLLTHPDLRHVPRVSAFFDFIVTDIEQVRSVLTG</sequence>
<keyword evidence="8" id="KW-1185">Reference proteome</keyword>
<dbReference type="InterPro" id="IPR036390">
    <property type="entry name" value="WH_DNA-bd_sf"/>
</dbReference>
<evidence type="ECO:0000256" key="5">
    <source>
        <dbReference type="ARBA" id="ARBA00023163"/>
    </source>
</evidence>
<evidence type="ECO:0000256" key="4">
    <source>
        <dbReference type="ARBA" id="ARBA00023125"/>
    </source>
</evidence>
<accession>A0ABS5FL05</accession>
<dbReference type="Pfam" id="PF00126">
    <property type="entry name" value="HTH_1"/>
    <property type="match status" value="1"/>
</dbReference>
<dbReference type="InterPro" id="IPR000847">
    <property type="entry name" value="LysR_HTH_N"/>
</dbReference>
<feature type="domain" description="HTH lysR-type" evidence="6">
    <location>
        <begin position="2"/>
        <end position="59"/>
    </location>
</feature>
<dbReference type="InterPro" id="IPR036388">
    <property type="entry name" value="WH-like_DNA-bd_sf"/>
</dbReference>
<evidence type="ECO:0000256" key="3">
    <source>
        <dbReference type="ARBA" id="ARBA00023015"/>
    </source>
</evidence>
<keyword evidence="4" id="KW-0238">DNA-binding</keyword>
<dbReference type="RefSeq" id="WP_212493346.1">
    <property type="nucleotide sequence ID" value="NZ_JAFCJH010000018.1"/>
</dbReference>
<dbReference type="InterPro" id="IPR058163">
    <property type="entry name" value="LysR-type_TF_proteobact-type"/>
</dbReference>
<dbReference type="Gene3D" id="3.40.190.290">
    <property type="match status" value="1"/>
</dbReference>
<proteinExistence type="inferred from homology"/>
<comment type="caution">
    <text evidence="7">The sequence shown here is derived from an EMBL/GenBank/DDBJ whole genome shotgun (WGS) entry which is preliminary data.</text>
</comment>
<dbReference type="InterPro" id="IPR005119">
    <property type="entry name" value="LysR_subst-bd"/>
</dbReference>
<dbReference type="SUPFAM" id="SSF46785">
    <property type="entry name" value="Winged helix' DNA-binding domain"/>
    <property type="match status" value="1"/>
</dbReference>
<keyword evidence="5" id="KW-0804">Transcription</keyword>
<dbReference type="PROSITE" id="PS50931">
    <property type="entry name" value="HTH_LYSR"/>
    <property type="match status" value="1"/>
</dbReference>